<gene>
    <name evidence="2" type="ORF">DFH08DRAFT_997912</name>
</gene>
<proteinExistence type="predicted"/>
<accession>A0AAD6YWP7</accession>
<sequence length="350" mass="38908">MWAVLVFAHREVRGETSYSGVQAKPTTRGDSSLYTSHLSARADSTSLCIMMRHWGSIGCTWVCPQRELLEAKLHGLPSPSFRMAGHGSKNPVKVKYLKPSSPEIILGIRMAPQIIVKTMSRRKCIKKGIGVNETTAQIKGKKFALIFEQMNETKRNEAGSKRQNNALRELHPRPRPTTLARFVEVSPFGGCVVAMFSHQITSAEPRAVLVASLLLPTMPKGPPKRSTAPRGPNGMFLSTQSHPNTSGSLDESENLSSDSDSNIGPLEFDSELKQDPDYTEDWERQPQPTTFEERRKMNEEKRARIAAKKRNAEICSAEHCLAGPANTQQDTMEYKSSAETSCSEYSERKS</sequence>
<evidence type="ECO:0000313" key="3">
    <source>
        <dbReference type="Proteomes" id="UP001218218"/>
    </source>
</evidence>
<dbReference type="Proteomes" id="UP001218218">
    <property type="component" value="Unassembled WGS sequence"/>
</dbReference>
<dbReference type="EMBL" id="JARIHO010000157">
    <property type="protein sequence ID" value="KAJ7300668.1"/>
    <property type="molecule type" value="Genomic_DNA"/>
</dbReference>
<feature type="region of interest" description="Disordered" evidence="1">
    <location>
        <begin position="154"/>
        <end position="173"/>
    </location>
</feature>
<evidence type="ECO:0000313" key="2">
    <source>
        <dbReference type="EMBL" id="KAJ7300668.1"/>
    </source>
</evidence>
<comment type="caution">
    <text evidence="2">The sequence shown here is derived from an EMBL/GenBank/DDBJ whole genome shotgun (WGS) entry which is preliminary data.</text>
</comment>
<feature type="region of interest" description="Disordered" evidence="1">
    <location>
        <begin position="216"/>
        <end position="300"/>
    </location>
</feature>
<dbReference type="AlphaFoldDB" id="A0AAD6YWP7"/>
<reference evidence="2" key="1">
    <citation type="submission" date="2023-03" db="EMBL/GenBank/DDBJ databases">
        <title>Massive genome expansion in bonnet fungi (Mycena s.s.) driven by repeated elements and novel gene families across ecological guilds.</title>
        <authorList>
            <consortium name="Lawrence Berkeley National Laboratory"/>
            <person name="Harder C.B."/>
            <person name="Miyauchi S."/>
            <person name="Viragh M."/>
            <person name="Kuo A."/>
            <person name="Thoen E."/>
            <person name="Andreopoulos B."/>
            <person name="Lu D."/>
            <person name="Skrede I."/>
            <person name="Drula E."/>
            <person name="Henrissat B."/>
            <person name="Morin E."/>
            <person name="Kohler A."/>
            <person name="Barry K."/>
            <person name="LaButti K."/>
            <person name="Morin E."/>
            <person name="Salamov A."/>
            <person name="Lipzen A."/>
            <person name="Mereny Z."/>
            <person name="Hegedus B."/>
            <person name="Baldrian P."/>
            <person name="Stursova M."/>
            <person name="Weitz H."/>
            <person name="Taylor A."/>
            <person name="Grigoriev I.V."/>
            <person name="Nagy L.G."/>
            <person name="Martin F."/>
            <person name="Kauserud H."/>
        </authorList>
    </citation>
    <scope>NUCLEOTIDE SEQUENCE</scope>
    <source>
        <strain evidence="2">CBHHK002</strain>
    </source>
</reference>
<feature type="region of interest" description="Disordered" evidence="1">
    <location>
        <begin position="323"/>
        <end position="350"/>
    </location>
</feature>
<feature type="compositionally biased region" description="Basic and acidic residues" evidence="1">
    <location>
        <begin position="291"/>
        <end position="300"/>
    </location>
</feature>
<organism evidence="2 3">
    <name type="scientific">Mycena albidolilacea</name>
    <dbReference type="NCBI Taxonomy" id="1033008"/>
    <lineage>
        <taxon>Eukaryota</taxon>
        <taxon>Fungi</taxon>
        <taxon>Dikarya</taxon>
        <taxon>Basidiomycota</taxon>
        <taxon>Agaricomycotina</taxon>
        <taxon>Agaricomycetes</taxon>
        <taxon>Agaricomycetidae</taxon>
        <taxon>Agaricales</taxon>
        <taxon>Marasmiineae</taxon>
        <taxon>Mycenaceae</taxon>
        <taxon>Mycena</taxon>
    </lineage>
</organism>
<feature type="compositionally biased region" description="Basic and acidic residues" evidence="1">
    <location>
        <begin position="270"/>
        <end position="284"/>
    </location>
</feature>
<protein>
    <submittedName>
        <fullName evidence="2">Uncharacterized protein</fullName>
    </submittedName>
</protein>
<evidence type="ECO:0000256" key="1">
    <source>
        <dbReference type="SAM" id="MobiDB-lite"/>
    </source>
</evidence>
<feature type="compositionally biased region" description="Polar residues" evidence="1">
    <location>
        <begin position="236"/>
        <end position="247"/>
    </location>
</feature>
<keyword evidence="3" id="KW-1185">Reference proteome</keyword>
<name>A0AAD6YWP7_9AGAR</name>